<evidence type="ECO:0000313" key="1">
    <source>
        <dbReference type="EMBL" id="EJX09297.1"/>
    </source>
</evidence>
<organism evidence="1">
    <name type="scientific">gut metagenome</name>
    <dbReference type="NCBI Taxonomy" id="749906"/>
    <lineage>
        <taxon>unclassified sequences</taxon>
        <taxon>metagenomes</taxon>
        <taxon>organismal metagenomes</taxon>
    </lineage>
</organism>
<proteinExistence type="predicted"/>
<dbReference type="AlphaFoldDB" id="J9GMP5"/>
<name>J9GMP5_9ZZZZ</name>
<sequence length="50" mass="5689">MIRKPRPEWNFQDGACDLKKICYNDSYKGAVPLGSVQSLFAREMQTPAIN</sequence>
<reference evidence="1" key="1">
    <citation type="journal article" date="2012" name="PLoS ONE">
        <title>Gene sets for utilization of primary and secondary nutrition supplies in the distal gut of endangered iberian lynx.</title>
        <authorList>
            <person name="Alcaide M."/>
            <person name="Messina E."/>
            <person name="Richter M."/>
            <person name="Bargiela R."/>
            <person name="Peplies J."/>
            <person name="Huws S.A."/>
            <person name="Newbold C.J."/>
            <person name="Golyshin P.N."/>
            <person name="Simon M.A."/>
            <person name="Lopez G."/>
            <person name="Yakimov M.M."/>
            <person name="Ferrer M."/>
        </authorList>
    </citation>
    <scope>NUCLEOTIDE SEQUENCE</scope>
</reference>
<protein>
    <submittedName>
        <fullName evidence="1">Uncharacterized protein</fullName>
    </submittedName>
</protein>
<accession>J9GMP5</accession>
<dbReference type="EMBL" id="AMCI01000424">
    <property type="protein sequence ID" value="EJX09297.1"/>
    <property type="molecule type" value="Genomic_DNA"/>
</dbReference>
<gene>
    <name evidence="1" type="ORF">EVA_02592</name>
</gene>
<comment type="caution">
    <text evidence="1">The sequence shown here is derived from an EMBL/GenBank/DDBJ whole genome shotgun (WGS) entry which is preliminary data.</text>
</comment>